<keyword evidence="3" id="KW-1185">Reference proteome</keyword>
<evidence type="ECO:0000313" key="1">
    <source>
        <dbReference type="EMBL" id="AMT94364.1"/>
    </source>
</evidence>
<gene>
    <name evidence="1" type="ORF">A2T55_11730</name>
    <name evidence="2" type="ORF">AE0388_2576</name>
</gene>
<dbReference type="InterPro" id="IPR011009">
    <property type="entry name" value="Kinase-like_dom_sf"/>
</dbReference>
<evidence type="ECO:0000313" key="3">
    <source>
        <dbReference type="Proteomes" id="UP000031488"/>
    </source>
</evidence>
<dbReference type="EMBL" id="CP014869">
    <property type="protein sequence ID" value="AMT94364.1"/>
    <property type="molecule type" value="Genomic_DNA"/>
</dbReference>
<dbReference type="RefSeq" id="WP_039210933.1">
    <property type="nucleotide sequence ID" value="NZ_CP014869.1"/>
</dbReference>
<dbReference type="AlphaFoldDB" id="A0A0B9A947"/>
<keyword evidence="2" id="KW-0418">Kinase</keyword>
<organism evidence="2 3">
    <name type="scientific">Brevibacterium linens</name>
    <dbReference type="NCBI Taxonomy" id="1703"/>
    <lineage>
        <taxon>Bacteria</taxon>
        <taxon>Bacillati</taxon>
        <taxon>Actinomycetota</taxon>
        <taxon>Actinomycetes</taxon>
        <taxon>Micrococcales</taxon>
        <taxon>Brevibacteriaceae</taxon>
        <taxon>Brevibacterium</taxon>
    </lineage>
</organism>
<dbReference type="InterPro" id="IPR006748">
    <property type="entry name" value="NH2Glyco/OHUrea_AB-resist_kin"/>
</dbReference>
<dbReference type="SUPFAM" id="SSF56112">
    <property type="entry name" value="Protein kinase-like (PK-like)"/>
    <property type="match status" value="1"/>
</dbReference>
<dbReference type="KEGG" id="bly:A2T55_11730"/>
<evidence type="ECO:0000313" key="2">
    <source>
        <dbReference type="EMBL" id="KHS52026.1"/>
    </source>
</evidence>
<dbReference type="Pfam" id="PF04655">
    <property type="entry name" value="APH_6_hur"/>
    <property type="match status" value="1"/>
</dbReference>
<dbReference type="STRING" id="1703.BLSMQ_2547"/>
<reference evidence="4" key="2">
    <citation type="submission" date="2016-03" db="EMBL/GenBank/DDBJ databases">
        <authorList>
            <person name="Ploux O."/>
        </authorList>
    </citation>
    <scope>NUCLEOTIDE SEQUENCE [LARGE SCALE GENOMIC DNA]</scope>
    <source>
        <strain evidence="4">BS258</strain>
    </source>
</reference>
<dbReference type="GO" id="GO:0016773">
    <property type="term" value="F:phosphotransferase activity, alcohol group as acceptor"/>
    <property type="evidence" value="ECO:0007669"/>
    <property type="project" value="InterPro"/>
</dbReference>
<accession>A0A0B9A947</accession>
<dbReference type="EMBL" id="JTJZ01000020">
    <property type="protein sequence ID" value="KHS52026.1"/>
    <property type="molecule type" value="Genomic_DNA"/>
</dbReference>
<dbReference type="Proteomes" id="UP000031488">
    <property type="component" value="Unassembled WGS sequence"/>
</dbReference>
<name>A0A0B9A947_BRELN</name>
<keyword evidence="2" id="KW-0808">Transferase</keyword>
<accession>A0A142NNL2</accession>
<dbReference type="GO" id="GO:0019748">
    <property type="term" value="P:secondary metabolic process"/>
    <property type="evidence" value="ECO:0007669"/>
    <property type="project" value="InterPro"/>
</dbReference>
<dbReference type="Proteomes" id="UP000075950">
    <property type="component" value="Chromosome"/>
</dbReference>
<evidence type="ECO:0000313" key="4">
    <source>
        <dbReference type="Proteomes" id="UP000075950"/>
    </source>
</evidence>
<dbReference type="PATRIC" id="fig|1703.6.peg.2481"/>
<protein>
    <submittedName>
        <fullName evidence="1 2">Kinase</fullName>
    </submittedName>
</protein>
<dbReference type="GO" id="GO:0016301">
    <property type="term" value="F:kinase activity"/>
    <property type="evidence" value="ECO:0007669"/>
    <property type="project" value="UniProtKB-KW"/>
</dbReference>
<sequence>MKVPPVLYRATREIIGEYRTDSWVAALDYMANEVLDRWKLRFDDVPGAPWAGCESLVIPVLTQENYQGVLRFAAPTSAHTAAHAQVLRALKMWNGHGAVRVIRDDRSFRVTLQERLRTKDNLSVLPLADVPPVWGALQRSLEIPATSEFLRVQDVVAGWLNSFDADAALLTGWSEAGPHDSLLLSFARNWMQTLASSDENWLIHADLHYYNILAGNPDPTGISTWKAIDPQPLAGPTAYTLAPILWNRLAEIPSDHPQAQAAWLRGFATDLALCAGVDPQYGMGATVAREITNMFWYLRAASGGSNSGLADAARSLWVARALSGADVAGVNAHALKPIG</sequence>
<dbReference type="OrthoDB" id="3638028at2"/>
<proteinExistence type="predicted"/>
<reference evidence="1" key="3">
    <citation type="submission" date="2016-03" db="EMBL/GenBank/DDBJ databases">
        <authorList>
            <person name="Zhu Y."/>
            <person name="Sun C."/>
        </authorList>
    </citation>
    <scope>NUCLEOTIDE SEQUENCE</scope>
    <source>
        <strain evidence="1">BS258</strain>
    </source>
</reference>
<reference evidence="2 3" key="1">
    <citation type="submission" date="2014-11" db="EMBL/GenBank/DDBJ databases">
        <title>Draft Genome Sequence of Brevibacterium linens AE038-8.</title>
        <authorList>
            <person name="Maizel D."/>
            <person name="Utturkar S.M."/>
            <person name="Brown S.D."/>
            <person name="Ferrero M."/>
            <person name="Rosen B.P."/>
        </authorList>
    </citation>
    <scope>NUCLEOTIDE SEQUENCE [LARGE SCALE GENOMIC DNA]</scope>
    <source>
        <strain evidence="2 3">AE038-8</strain>
    </source>
</reference>